<organism evidence="2">
    <name type="scientific">marine metagenome</name>
    <dbReference type="NCBI Taxonomy" id="408172"/>
    <lineage>
        <taxon>unclassified sequences</taxon>
        <taxon>metagenomes</taxon>
        <taxon>ecological metagenomes</taxon>
    </lineage>
</organism>
<dbReference type="AlphaFoldDB" id="A0A382V8F1"/>
<accession>A0A382V8F1</accession>
<feature type="compositionally biased region" description="Basic and acidic residues" evidence="1">
    <location>
        <begin position="12"/>
        <end position="22"/>
    </location>
</feature>
<sequence>MPASELEGQDPVLKHPAVDEPAAKLIQMPLT</sequence>
<evidence type="ECO:0000256" key="1">
    <source>
        <dbReference type="SAM" id="MobiDB-lite"/>
    </source>
</evidence>
<name>A0A382V8F1_9ZZZZ</name>
<proteinExistence type="predicted"/>
<evidence type="ECO:0000313" key="2">
    <source>
        <dbReference type="EMBL" id="SVD42730.1"/>
    </source>
</evidence>
<gene>
    <name evidence="2" type="ORF">METZ01_LOCUS395584</name>
</gene>
<dbReference type="EMBL" id="UINC01149951">
    <property type="protein sequence ID" value="SVD42730.1"/>
    <property type="molecule type" value="Genomic_DNA"/>
</dbReference>
<reference evidence="2" key="1">
    <citation type="submission" date="2018-05" db="EMBL/GenBank/DDBJ databases">
        <authorList>
            <person name="Lanie J.A."/>
            <person name="Ng W.-L."/>
            <person name="Kazmierczak K.M."/>
            <person name="Andrzejewski T.M."/>
            <person name="Davidsen T.M."/>
            <person name="Wayne K.J."/>
            <person name="Tettelin H."/>
            <person name="Glass J.I."/>
            <person name="Rusch D."/>
            <person name="Podicherti R."/>
            <person name="Tsui H.-C.T."/>
            <person name="Winkler M.E."/>
        </authorList>
    </citation>
    <scope>NUCLEOTIDE SEQUENCE</scope>
</reference>
<protein>
    <submittedName>
        <fullName evidence="2">Uncharacterized protein</fullName>
    </submittedName>
</protein>
<feature type="region of interest" description="Disordered" evidence="1">
    <location>
        <begin position="1"/>
        <end position="31"/>
    </location>
</feature>